<feature type="domain" description="DUF6824" evidence="2">
    <location>
        <begin position="44"/>
        <end position="127"/>
    </location>
</feature>
<feature type="region of interest" description="Disordered" evidence="1">
    <location>
        <begin position="397"/>
        <end position="416"/>
    </location>
</feature>
<organism evidence="3">
    <name type="scientific">Amphora coffeiformis</name>
    <dbReference type="NCBI Taxonomy" id="265554"/>
    <lineage>
        <taxon>Eukaryota</taxon>
        <taxon>Sar</taxon>
        <taxon>Stramenopiles</taxon>
        <taxon>Ochrophyta</taxon>
        <taxon>Bacillariophyta</taxon>
        <taxon>Bacillariophyceae</taxon>
        <taxon>Bacillariophycidae</taxon>
        <taxon>Thalassiophysales</taxon>
        <taxon>Catenulaceae</taxon>
        <taxon>Amphora</taxon>
    </lineage>
</organism>
<evidence type="ECO:0000313" key="3">
    <source>
        <dbReference type="EMBL" id="CAE0403836.1"/>
    </source>
</evidence>
<accession>A0A7S3KYM9</accession>
<protein>
    <recommendedName>
        <fullName evidence="2">DUF6824 domain-containing protein</fullName>
    </recommendedName>
</protein>
<dbReference type="InterPro" id="IPR049227">
    <property type="entry name" value="DUF6824"/>
</dbReference>
<proteinExistence type="predicted"/>
<name>A0A7S3KYM9_9STRA</name>
<gene>
    <name evidence="3" type="ORF">ACOF00016_LOCUS2024</name>
</gene>
<evidence type="ECO:0000259" key="2">
    <source>
        <dbReference type="Pfam" id="PF20710"/>
    </source>
</evidence>
<sequence>MLIMDKYRTEKSLSVESDASLVASSTKSHDDVFLPVDFKPTNGDVICSRGSISYHHAANIRLREVIEDSLDEYQRSRSKMARSALVSQIIASVQGGTGRFVRQDPKTHRWFQVGTRTTREKVGQAIRAAIRKRREQYNNQTAKSNTQKVSNDVEQVSVYSGGSFTPTMTDQACTGRGSNSPKYTPSQIVLDNNSPKYSPSQIAWDNRGSALFPADYHLQGRLQLRPEDERISPRFGFDTTHSSLAAPSQYSHPLRPQPYVASEGTTPGSYLGEVQPRMNTNLEGISFHERRLLQEYFNGVGDERLRDPSFHGTPEFEMCEPIALDRLQHGAPWIGTTHLREVRDSTARARMDLPRYGSRSLGVFEDPFHNHEVSSKYHDPVGLSSSAAYGHYTSSIEDDCSVPHTPPEDRPPVAASPLLFPDGLHHKGTDIAIEGQGKYLKDQGGAVRLTSKRGRKK</sequence>
<dbReference type="EMBL" id="HBIM01002312">
    <property type="protein sequence ID" value="CAE0403836.1"/>
    <property type="molecule type" value="Transcribed_RNA"/>
</dbReference>
<reference evidence="3" key="1">
    <citation type="submission" date="2021-01" db="EMBL/GenBank/DDBJ databases">
        <authorList>
            <person name="Corre E."/>
            <person name="Pelletier E."/>
            <person name="Niang G."/>
            <person name="Scheremetjew M."/>
            <person name="Finn R."/>
            <person name="Kale V."/>
            <person name="Holt S."/>
            <person name="Cochrane G."/>
            <person name="Meng A."/>
            <person name="Brown T."/>
            <person name="Cohen L."/>
        </authorList>
    </citation>
    <scope>NUCLEOTIDE SEQUENCE</scope>
    <source>
        <strain evidence="3">CCMP127</strain>
    </source>
</reference>
<dbReference type="Pfam" id="PF20710">
    <property type="entry name" value="DUF6824"/>
    <property type="match status" value="1"/>
</dbReference>
<dbReference type="AlphaFoldDB" id="A0A7S3KYM9"/>
<evidence type="ECO:0000256" key="1">
    <source>
        <dbReference type="SAM" id="MobiDB-lite"/>
    </source>
</evidence>